<keyword evidence="5" id="KW-0727">SH2 domain</keyword>
<dbReference type="InterPro" id="IPR036860">
    <property type="entry name" value="SH2_dom_sf"/>
</dbReference>
<feature type="compositionally biased region" description="Polar residues" evidence="6">
    <location>
        <begin position="45"/>
        <end position="58"/>
    </location>
</feature>
<dbReference type="SUPFAM" id="SSF50044">
    <property type="entry name" value="SH3-domain"/>
    <property type="match status" value="1"/>
</dbReference>
<dbReference type="InterPro" id="IPR000980">
    <property type="entry name" value="SH2"/>
</dbReference>
<dbReference type="EMBL" id="JARBDR010000813">
    <property type="protein sequence ID" value="KAJ8306510.1"/>
    <property type="molecule type" value="Genomic_DNA"/>
</dbReference>
<evidence type="ECO:0000313" key="9">
    <source>
        <dbReference type="Proteomes" id="UP001217089"/>
    </source>
</evidence>
<keyword evidence="1" id="KW-0808">Transferase</keyword>
<dbReference type="PRINTS" id="PR00401">
    <property type="entry name" value="SH2DOMAIN"/>
</dbReference>
<feature type="region of interest" description="Disordered" evidence="6">
    <location>
        <begin position="31"/>
        <end position="59"/>
    </location>
</feature>
<keyword evidence="9" id="KW-1185">Reference proteome</keyword>
<dbReference type="PROSITE" id="PS50001">
    <property type="entry name" value="SH2"/>
    <property type="match status" value="1"/>
</dbReference>
<sequence length="245" mass="28186">MNMGNICLKKEKAKADFSSLPGKDEVDNSSAFKKNALRYDPDPTINRQNNFQDSSSAQPAHKGKLRALYDYDARAQNDLRFRKGDILLLLDDKWFMGQLSRKESERLLLADGHKAGVFLIRESETSPADADGLCCQLTYPCPKPQQVIGLGKDAWEISRDTLEKVKRLGAGQFGEVWKGMANKEVLEQVENGYRMPKPRNCPDSMYEEMRKTWDKIPQNRPTFEYLFNFFDDFFISTEPNYKDCE</sequence>
<proteinExistence type="predicted"/>
<name>A0ABQ9ESY4_TEGGR</name>
<gene>
    <name evidence="8" type="ORF">KUTeg_017055</name>
</gene>
<dbReference type="Proteomes" id="UP001217089">
    <property type="component" value="Unassembled WGS sequence"/>
</dbReference>
<dbReference type="InterPro" id="IPR001245">
    <property type="entry name" value="Ser-Thr/Tyr_kinase_cat_dom"/>
</dbReference>
<evidence type="ECO:0000256" key="5">
    <source>
        <dbReference type="PROSITE-ProRule" id="PRU00191"/>
    </source>
</evidence>
<keyword evidence="2" id="KW-0547">Nucleotide-binding</keyword>
<evidence type="ECO:0000256" key="1">
    <source>
        <dbReference type="ARBA" id="ARBA00022679"/>
    </source>
</evidence>
<dbReference type="InterPro" id="IPR011009">
    <property type="entry name" value="Kinase-like_dom_sf"/>
</dbReference>
<evidence type="ECO:0000256" key="3">
    <source>
        <dbReference type="ARBA" id="ARBA00022777"/>
    </source>
</evidence>
<dbReference type="SUPFAM" id="SSF55550">
    <property type="entry name" value="SH2 domain"/>
    <property type="match status" value="1"/>
</dbReference>
<organism evidence="8 9">
    <name type="scientific">Tegillarca granosa</name>
    <name type="common">Malaysian cockle</name>
    <name type="synonym">Anadara granosa</name>
    <dbReference type="NCBI Taxonomy" id="220873"/>
    <lineage>
        <taxon>Eukaryota</taxon>
        <taxon>Metazoa</taxon>
        <taxon>Spiralia</taxon>
        <taxon>Lophotrochozoa</taxon>
        <taxon>Mollusca</taxon>
        <taxon>Bivalvia</taxon>
        <taxon>Autobranchia</taxon>
        <taxon>Pteriomorphia</taxon>
        <taxon>Arcoida</taxon>
        <taxon>Arcoidea</taxon>
        <taxon>Arcidae</taxon>
        <taxon>Tegillarca</taxon>
    </lineage>
</organism>
<dbReference type="InterPro" id="IPR036028">
    <property type="entry name" value="SH3-like_dom_sf"/>
</dbReference>
<dbReference type="InterPro" id="IPR050198">
    <property type="entry name" value="Non-receptor_tyrosine_kinases"/>
</dbReference>
<reference evidence="8 9" key="1">
    <citation type="submission" date="2022-12" db="EMBL/GenBank/DDBJ databases">
        <title>Chromosome-level genome of Tegillarca granosa.</title>
        <authorList>
            <person name="Kim J."/>
        </authorList>
    </citation>
    <scope>NUCLEOTIDE SEQUENCE [LARGE SCALE GENOMIC DNA]</scope>
    <source>
        <strain evidence="8">Teg-2019</strain>
        <tissue evidence="8">Adductor muscle</tissue>
    </source>
</reference>
<dbReference type="Pfam" id="PF07714">
    <property type="entry name" value="PK_Tyr_Ser-Thr"/>
    <property type="match status" value="1"/>
</dbReference>
<dbReference type="Gene3D" id="2.30.30.40">
    <property type="entry name" value="SH3 Domains"/>
    <property type="match status" value="1"/>
</dbReference>
<dbReference type="Pfam" id="PF00017">
    <property type="entry name" value="SH2"/>
    <property type="match status" value="1"/>
</dbReference>
<evidence type="ECO:0000256" key="2">
    <source>
        <dbReference type="ARBA" id="ARBA00022741"/>
    </source>
</evidence>
<evidence type="ECO:0000256" key="4">
    <source>
        <dbReference type="ARBA" id="ARBA00022840"/>
    </source>
</evidence>
<dbReference type="Gene3D" id="3.30.505.10">
    <property type="entry name" value="SH2 domain"/>
    <property type="match status" value="1"/>
</dbReference>
<dbReference type="PANTHER" id="PTHR24418">
    <property type="entry name" value="TYROSINE-PROTEIN KINASE"/>
    <property type="match status" value="1"/>
</dbReference>
<protein>
    <recommendedName>
        <fullName evidence="7">SH2 domain-containing protein</fullName>
    </recommendedName>
</protein>
<dbReference type="SUPFAM" id="SSF56112">
    <property type="entry name" value="Protein kinase-like (PK-like)"/>
    <property type="match status" value="1"/>
</dbReference>
<dbReference type="Gene3D" id="1.10.510.10">
    <property type="entry name" value="Transferase(Phosphotransferase) domain 1"/>
    <property type="match status" value="1"/>
</dbReference>
<accession>A0ABQ9ESY4</accession>
<evidence type="ECO:0000313" key="8">
    <source>
        <dbReference type="EMBL" id="KAJ8306510.1"/>
    </source>
</evidence>
<keyword evidence="4" id="KW-0067">ATP-binding</keyword>
<comment type="caution">
    <text evidence="8">The sequence shown here is derived from an EMBL/GenBank/DDBJ whole genome shotgun (WGS) entry which is preliminary data.</text>
</comment>
<feature type="domain" description="SH2" evidence="7">
    <location>
        <begin position="94"/>
        <end position="132"/>
    </location>
</feature>
<keyword evidence="3" id="KW-0418">Kinase</keyword>
<evidence type="ECO:0000256" key="6">
    <source>
        <dbReference type="SAM" id="MobiDB-lite"/>
    </source>
</evidence>
<evidence type="ECO:0000259" key="7">
    <source>
        <dbReference type="PROSITE" id="PS50001"/>
    </source>
</evidence>